<reference evidence="4 5" key="1">
    <citation type="submission" date="2020-07" db="EMBL/GenBank/DDBJ databases">
        <title>Sequencing the genomes of 1000 actinobacteria strains.</title>
        <authorList>
            <person name="Klenk H.-P."/>
        </authorList>
    </citation>
    <scope>NUCLEOTIDE SEQUENCE [LARGE SCALE GENOMIC DNA]</scope>
    <source>
        <strain evidence="4 5">DSM 45927</strain>
    </source>
</reference>
<dbReference type="Proteomes" id="UP000575985">
    <property type="component" value="Unassembled WGS sequence"/>
</dbReference>
<dbReference type="Gene3D" id="1.10.287.160">
    <property type="entry name" value="HR1 repeat"/>
    <property type="match status" value="1"/>
</dbReference>
<organism evidence="4 5">
    <name type="scientific">Streptomonospora nanhaiensis</name>
    <dbReference type="NCBI Taxonomy" id="1323731"/>
    <lineage>
        <taxon>Bacteria</taxon>
        <taxon>Bacillati</taxon>
        <taxon>Actinomycetota</taxon>
        <taxon>Actinomycetes</taxon>
        <taxon>Streptosporangiales</taxon>
        <taxon>Nocardiopsidaceae</taxon>
        <taxon>Streptomonospora</taxon>
    </lineage>
</organism>
<dbReference type="Gene3D" id="1.10.10.10">
    <property type="entry name" value="Winged helix-like DNA-binding domain superfamily/Winged helix DNA-binding domain"/>
    <property type="match status" value="1"/>
</dbReference>
<sequence length="164" mass="18250">MSKDDEVAFADHVGRWFAQQFGMAPITGRVLGWLMVCDPPAQTPAQLSAALSASRSSIGTAVAVLERLSYIQRYRPAGERVDRIRLDPEFGPRDLDAAQQYREHAAMTRQGLSALADTSPRRRARLLELAAFYDFLADRLPQVAAEWRSHRDALRASGELPTPD</sequence>
<dbReference type="InterPro" id="IPR036388">
    <property type="entry name" value="WH-like_DNA-bd_sf"/>
</dbReference>
<evidence type="ECO:0000313" key="4">
    <source>
        <dbReference type="EMBL" id="NYI98336.1"/>
    </source>
</evidence>
<proteinExistence type="predicted"/>
<name>A0A853BU95_9ACTN</name>
<keyword evidence="3" id="KW-0804">Transcription</keyword>
<dbReference type="EMBL" id="JACCFO010000001">
    <property type="protein sequence ID" value="NYI98336.1"/>
    <property type="molecule type" value="Genomic_DNA"/>
</dbReference>
<dbReference type="PANTHER" id="PTHR38465:SF2">
    <property type="entry name" value="HTH-TYPE TRANSCRIPTIONAL REGULATOR MMPR5"/>
    <property type="match status" value="1"/>
</dbReference>
<dbReference type="GO" id="GO:0003677">
    <property type="term" value="F:DNA binding"/>
    <property type="evidence" value="ECO:0007669"/>
    <property type="project" value="UniProtKB-KW"/>
</dbReference>
<gene>
    <name evidence="4" type="ORF">HNR12_004613</name>
</gene>
<dbReference type="InterPro" id="IPR036390">
    <property type="entry name" value="WH_DNA-bd_sf"/>
</dbReference>
<protein>
    <submittedName>
        <fullName evidence="4">DNA-binding MarR family transcriptional regulator</fullName>
    </submittedName>
</protein>
<keyword evidence="2 4" id="KW-0238">DNA-binding</keyword>
<dbReference type="AlphaFoldDB" id="A0A853BU95"/>
<keyword evidence="5" id="KW-1185">Reference proteome</keyword>
<accession>A0A853BU95</accession>
<evidence type="ECO:0000313" key="5">
    <source>
        <dbReference type="Proteomes" id="UP000575985"/>
    </source>
</evidence>
<dbReference type="PANTHER" id="PTHR38465">
    <property type="entry name" value="HTH-TYPE TRANSCRIPTIONAL REGULATOR MJ1563-RELATED"/>
    <property type="match status" value="1"/>
</dbReference>
<dbReference type="RefSeq" id="WP_179769504.1">
    <property type="nucleotide sequence ID" value="NZ_JACCFO010000001.1"/>
</dbReference>
<evidence type="ECO:0000256" key="1">
    <source>
        <dbReference type="ARBA" id="ARBA00023015"/>
    </source>
</evidence>
<evidence type="ECO:0000256" key="2">
    <source>
        <dbReference type="ARBA" id="ARBA00023125"/>
    </source>
</evidence>
<dbReference type="InterPro" id="IPR052362">
    <property type="entry name" value="HTH-GbsR_regulator"/>
</dbReference>
<keyword evidence="1" id="KW-0805">Transcription regulation</keyword>
<evidence type="ECO:0000256" key="3">
    <source>
        <dbReference type="ARBA" id="ARBA00023163"/>
    </source>
</evidence>
<dbReference type="SUPFAM" id="SSF46785">
    <property type="entry name" value="Winged helix' DNA-binding domain"/>
    <property type="match status" value="1"/>
</dbReference>
<comment type="caution">
    <text evidence="4">The sequence shown here is derived from an EMBL/GenBank/DDBJ whole genome shotgun (WGS) entry which is preliminary data.</text>
</comment>